<accession>A0A6A6R535</accession>
<evidence type="ECO:0000313" key="2">
    <source>
        <dbReference type="EMBL" id="KAF2499070.1"/>
    </source>
</evidence>
<feature type="compositionally biased region" description="Basic and acidic residues" evidence="1">
    <location>
        <begin position="46"/>
        <end position="62"/>
    </location>
</feature>
<organism evidence="2 3">
    <name type="scientific">Lophium mytilinum</name>
    <dbReference type="NCBI Taxonomy" id="390894"/>
    <lineage>
        <taxon>Eukaryota</taxon>
        <taxon>Fungi</taxon>
        <taxon>Dikarya</taxon>
        <taxon>Ascomycota</taxon>
        <taxon>Pezizomycotina</taxon>
        <taxon>Dothideomycetes</taxon>
        <taxon>Pleosporomycetidae</taxon>
        <taxon>Mytilinidiales</taxon>
        <taxon>Mytilinidiaceae</taxon>
        <taxon>Lophium</taxon>
    </lineage>
</organism>
<dbReference type="Proteomes" id="UP000799750">
    <property type="component" value="Unassembled WGS sequence"/>
</dbReference>
<sequence length="145" mass="16408">MQFKAKQLGLTLVPRVADAGRTRGSRSNKRTRHGQKNGAMLVESAEETKNETDDAELPSRHEKTSRRASSVHYSRKKFDREQDETRSQAERPPARKMTSGENIGAPRVSGRNAYLVSATRIANQEWAEDAMKDSKRKGARERRRG</sequence>
<keyword evidence="3" id="KW-1185">Reference proteome</keyword>
<evidence type="ECO:0000313" key="3">
    <source>
        <dbReference type="Proteomes" id="UP000799750"/>
    </source>
</evidence>
<dbReference type="EMBL" id="MU004184">
    <property type="protein sequence ID" value="KAF2499070.1"/>
    <property type="molecule type" value="Genomic_DNA"/>
</dbReference>
<reference evidence="2" key="1">
    <citation type="journal article" date="2020" name="Stud. Mycol.">
        <title>101 Dothideomycetes genomes: a test case for predicting lifestyles and emergence of pathogens.</title>
        <authorList>
            <person name="Haridas S."/>
            <person name="Albert R."/>
            <person name="Binder M."/>
            <person name="Bloem J."/>
            <person name="Labutti K."/>
            <person name="Salamov A."/>
            <person name="Andreopoulos B."/>
            <person name="Baker S."/>
            <person name="Barry K."/>
            <person name="Bills G."/>
            <person name="Bluhm B."/>
            <person name="Cannon C."/>
            <person name="Castanera R."/>
            <person name="Culley D."/>
            <person name="Daum C."/>
            <person name="Ezra D."/>
            <person name="Gonzalez J."/>
            <person name="Henrissat B."/>
            <person name="Kuo A."/>
            <person name="Liang C."/>
            <person name="Lipzen A."/>
            <person name="Lutzoni F."/>
            <person name="Magnuson J."/>
            <person name="Mondo S."/>
            <person name="Nolan M."/>
            <person name="Ohm R."/>
            <person name="Pangilinan J."/>
            <person name="Park H.-J."/>
            <person name="Ramirez L."/>
            <person name="Alfaro M."/>
            <person name="Sun H."/>
            <person name="Tritt A."/>
            <person name="Yoshinaga Y."/>
            <person name="Zwiers L.-H."/>
            <person name="Turgeon B."/>
            <person name="Goodwin S."/>
            <person name="Spatafora J."/>
            <person name="Crous P."/>
            <person name="Grigoriev I."/>
        </authorList>
    </citation>
    <scope>NUCLEOTIDE SEQUENCE</scope>
    <source>
        <strain evidence="2">CBS 269.34</strain>
    </source>
</reference>
<name>A0A6A6R535_9PEZI</name>
<feature type="compositionally biased region" description="Basic residues" evidence="1">
    <location>
        <begin position="23"/>
        <end position="35"/>
    </location>
</feature>
<gene>
    <name evidence="2" type="ORF">BU16DRAFT_535483</name>
</gene>
<feature type="compositionally biased region" description="Basic and acidic residues" evidence="1">
    <location>
        <begin position="76"/>
        <end position="93"/>
    </location>
</feature>
<evidence type="ECO:0000256" key="1">
    <source>
        <dbReference type="SAM" id="MobiDB-lite"/>
    </source>
</evidence>
<proteinExistence type="predicted"/>
<feature type="region of interest" description="Disordered" evidence="1">
    <location>
        <begin position="1"/>
        <end position="108"/>
    </location>
</feature>
<protein>
    <submittedName>
        <fullName evidence="2">Uncharacterized protein</fullName>
    </submittedName>
</protein>
<dbReference type="AlphaFoldDB" id="A0A6A6R535"/>